<accession>H3KFT1</accession>
<dbReference type="EMBL" id="AFBQ01000241">
    <property type="protein sequence ID" value="EHY31034.1"/>
    <property type="molecule type" value="Genomic_DNA"/>
</dbReference>
<dbReference type="HOGENOM" id="CLU_3030765_0_0_4"/>
<organism evidence="2 3">
    <name type="scientific">Sutterella parvirubra YIT 11816</name>
    <dbReference type="NCBI Taxonomy" id="762967"/>
    <lineage>
        <taxon>Bacteria</taxon>
        <taxon>Pseudomonadati</taxon>
        <taxon>Pseudomonadota</taxon>
        <taxon>Betaproteobacteria</taxon>
        <taxon>Burkholderiales</taxon>
        <taxon>Sutterellaceae</taxon>
        <taxon>Sutterella</taxon>
    </lineage>
</organism>
<evidence type="ECO:0000313" key="2">
    <source>
        <dbReference type="EMBL" id="EHY31034.1"/>
    </source>
</evidence>
<evidence type="ECO:0000313" key="3">
    <source>
        <dbReference type="Proteomes" id="UP000004956"/>
    </source>
</evidence>
<feature type="region of interest" description="Disordered" evidence="1">
    <location>
        <begin position="17"/>
        <end position="39"/>
    </location>
</feature>
<proteinExistence type="predicted"/>
<gene>
    <name evidence="2" type="ORF">HMPREF9440_01600</name>
</gene>
<name>H3KFT1_9BURK</name>
<comment type="caution">
    <text evidence="2">The sequence shown here is derived from an EMBL/GenBank/DDBJ whole genome shotgun (WGS) entry which is preliminary data.</text>
</comment>
<sequence length="55" mass="5687">MKPPLEPLREVLRGVLLQGSDEGLGPAGPKGFKSSKRPTGSVRSAFALAGLSDLP</sequence>
<dbReference type="Proteomes" id="UP000004956">
    <property type="component" value="Unassembled WGS sequence"/>
</dbReference>
<protein>
    <submittedName>
        <fullName evidence="2">Uncharacterized protein</fullName>
    </submittedName>
</protein>
<evidence type="ECO:0000256" key="1">
    <source>
        <dbReference type="SAM" id="MobiDB-lite"/>
    </source>
</evidence>
<keyword evidence="3" id="KW-1185">Reference proteome</keyword>
<dbReference type="AlphaFoldDB" id="H3KFT1"/>
<reference evidence="2 3" key="1">
    <citation type="submission" date="2011-11" db="EMBL/GenBank/DDBJ databases">
        <authorList>
            <person name="Weinstock G."/>
            <person name="Sodergren E."/>
            <person name="Clifton S."/>
            <person name="Fulton L."/>
            <person name="Fulton B."/>
            <person name="Courtney L."/>
            <person name="Fronick C."/>
            <person name="Harrison M."/>
            <person name="Strong C."/>
            <person name="Farmer C."/>
            <person name="Delahaunty K."/>
            <person name="Markovic C."/>
            <person name="Hall O."/>
            <person name="Minx P."/>
            <person name="Tomlinson C."/>
            <person name="Mitreva M."/>
            <person name="Hou S."/>
            <person name="Chen J."/>
            <person name="Wollam A."/>
            <person name="Pepin K.H."/>
            <person name="Johnson M."/>
            <person name="Bhonagiri V."/>
            <person name="Zhang X."/>
            <person name="Suruliraj S."/>
            <person name="Warren W."/>
            <person name="Chinwalla A."/>
            <person name="Mardis E.R."/>
            <person name="Wilson R.K."/>
        </authorList>
    </citation>
    <scope>NUCLEOTIDE SEQUENCE [LARGE SCALE GENOMIC DNA]</scope>
    <source>
        <strain evidence="2 3">YIT 11816</strain>
    </source>
</reference>